<dbReference type="PANTHER" id="PTHR23132">
    <property type="entry name" value="D-ALANINE--D-ALANINE LIGASE"/>
    <property type="match status" value="1"/>
</dbReference>
<comment type="cofactor">
    <cofactor evidence="1">
        <name>Mn(2+)</name>
        <dbReference type="ChEBI" id="CHEBI:29035"/>
    </cofactor>
</comment>
<dbReference type="GO" id="GO:0008360">
    <property type="term" value="P:regulation of cell shape"/>
    <property type="evidence" value="ECO:0007669"/>
    <property type="project" value="UniProtKB-KW"/>
</dbReference>
<dbReference type="AlphaFoldDB" id="A0A2N5ZC09"/>
<dbReference type="GO" id="GO:0005737">
    <property type="term" value="C:cytoplasm"/>
    <property type="evidence" value="ECO:0007669"/>
    <property type="project" value="UniProtKB-SubCell"/>
</dbReference>
<keyword evidence="10 14" id="KW-0133">Cell shape</keyword>
<comment type="cofactor">
    <cofactor evidence="16">
        <name>Mg(2+)</name>
        <dbReference type="ChEBI" id="CHEBI:18420"/>
    </cofactor>
    <cofactor evidence="16">
        <name>Mn(2+)</name>
        <dbReference type="ChEBI" id="CHEBI:29035"/>
    </cofactor>
    <text evidence="16">Binds 2 magnesium or manganese ions per subunit.</text>
</comment>
<feature type="domain" description="ATP-grasp" evidence="18">
    <location>
        <begin position="103"/>
        <end position="299"/>
    </location>
</feature>
<evidence type="ECO:0000256" key="6">
    <source>
        <dbReference type="ARBA" id="ARBA00022723"/>
    </source>
</evidence>
<feature type="binding site" evidence="16">
    <location>
        <position position="268"/>
    </location>
    <ligand>
        <name>Mg(2+)</name>
        <dbReference type="ChEBI" id="CHEBI:18420"/>
        <label>2</label>
    </ligand>
</feature>
<evidence type="ECO:0000256" key="12">
    <source>
        <dbReference type="ARBA" id="ARBA00023211"/>
    </source>
</evidence>
<proteinExistence type="inferred from homology"/>
<evidence type="ECO:0000256" key="17">
    <source>
        <dbReference type="PROSITE-ProRule" id="PRU00409"/>
    </source>
</evidence>
<evidence type="ECO:0000256" key="15">
    <source>
        <dbReference type="PIRSR" id="PIRSR039102-1"/>
    </source>
</evidence>
<keyword evidence="6 16" id="KW-0479">Metal-binding</keyword>
<sequence length="305" mass="34209">MLKDKPIGLLAGGKSAEREISLKSAKNVKVALENLGYRVIMLDLDDHLLKIIRENDIRHVYNILHGKYGEDGCVQGFFEINGINYTGSGVLSSSICMDKNITKKILIDANLPVSPGFLIDFNTNIDTLKIDYPIILKPLEEGSSIDVSIVKDHDELKLYLREILPKYRRILAEKYIKGKELTVGIIGTDIPKALPILELIPKNTFYDFDAKYTPGKTEFVIPARISDKARKNIKEIALKAHKVCQCYGVSRIDIMLDNKDNPYILEINTSPGMTEQSDLPAQAKAAGISMEELVMIILRSSFERK</sequence>
<feature type="active site" evidence="15">
    <location>
        <position position="277"/>
    </location>
</feature>
<evidence type="ECO:0000256" key="2">
    <source>
        <dbReference type="ARBA" id="ARBA00004496"/>
    </source>
</evidence>
<dbReference type="Pfam" id="PF07478">
    <property type="entry name" value="Dala_Dala_lig_C"/>
    <property type="match status" value="1"/>
</dbReference>
<keyword evidence="5 14" id="KW-0436">Ligase</keyword>
<keyword evidence="9 16" id="KW-0460">Magnesium</keyword>
<evidence type="ECO:0000256" key="1">
    <source>
        <dbReference type="ARBA" id="ARBA00001936"/>
    </source>
</evidence>
<keyword evidence="8 17" id="KW-0067">ATP-binding</keyword>
<dbReference type="GO" id="GO:0046872">
    <property type="term" value="F:metal ion binding"/>
    <property type="evidence" value="ECO:0007669"/>
    <property type="project" value="UniProtKB-KW"/>
</dbReference>
<comment type="catalytic activity">
    <reaction evidence="14">
        <text>2 D-alanine + ATP = D-alanyl-D-alanine + ADP + phosphate + H(+)</text>
        <dbReference type="Rhea" id="RHEA:11224"/>
        <dbReference type="ChEBI" id="CHEBI:15378"/>
        <dbReference type="ChEBI" id="CHEBI:30616"/>
        <dbReference type="ChEBI" id="CHEBI:43474"/>
        <dbReference type="ChEBI" id="CHEBI:57416"/>
        <dbReference type="ChEBI" id="CHEBI:57822"/>
        <dbReference type="ChEBI" id="CHEBI:456216"/>
        <dbReference type="EC" id="6.3.2.4"/>
    </reaction>
</comment>
<evidence type="ECO:0000313" key="19">
    <source>
        <dbReference type="EMBL" id="PLX16215.1"/>
    </source>
</evidence>
<comment type="similarity">
    <text evidence="3 14">Belongs to the D-alanine--D-alanine ligase family.</text>
</comment>
<feature type="binding site" evidence="16">
    <location>
        <position position="253"/>
    </location>
    <ligand>
        <name>Mg(2+)</name>
        <dbReference type="ChEBI" id="CHEBI:18420"/>
        <label>1</label>
    </ligand>
</feature>
<feature type="binding site" evidence="16">
    <location>
        <position position="266"/>
    </location>
    <ligand>
        <name>Mg(2+)</name>
        <dbReference type="ChEBI" id="CHEBI:18420"/>
        <label>1</label>
    </ligand>
</feature>
<evidence type="ECO:0000256" key="10">
    <source>
        <dbReference type="ARBA" id="ARBA00022960"/>
    </source>
</evidence>
<dbReference type="UniPathway" id="UPA00219"/>
<organism evidence="19 20">
    <name type="scientific">Muiribacterium halophilum</name>
    <dbReference type="NCBI Taxonomy" id="2053465"/>
    <lineage>
        <taxon>Bacteria</taxon>
        <taxon>Candidatus Muiribacteriota</taxon>
        <taxon>Candidatus Muiribacteriia</taxon>
        <taxon>Candidatus Muiribacteriales</taxon>
        <taxon>Candidatus Muiribacteriaceae</taxon>
        <taxon>Candidatus Muiribacterium</taxon>
    </lineage>
</organism>
<dbReference type="HAMAP" id="MF_00047">
    <property type="entry name" value="Dala_Dala_lig"/>
    <property type="match status" value="1"/>
</dbReference>
<dbReference type="GO" id="GO:0008716">
    <property type="term" value="F:D-alanine-D-alanine ligase activity"/>
    <property type="evidence" value="ECO:0007669"/>
    <property type="project" value="UniProtKB-UniRule"/>
</dbReference>
<name>A0A2N5ZC09_MUIH1</name>
<evidence type="ECO:0000256" key="3">
    <source>
        <dbReference type="ARBA" id="ARBA00010871"/>
    </source>
</evidence>
<accession>A0A2N5ZC09</accession>
<dbReference type="PROSITE" id="PS50975">
    <property type="entry name" value="ATP_GRASP"/>
    <property type="match status" value="1"/>
</dbReference>
<dbReference type="NCBIfam" id="NF002378">
    <property type="entry name" value="PRK01372.1"/>
    <property type="match status" value="1"/>
</dbReference>
<comment type="function">
    <text evidence="14">Cell wall formation.</text>
</comment>
<dbReference type="NCBIfam" id="TIGR01205">
    <property type="entry name" value="D_ala_D_alaTIGR"/>
    <property type="match status" value="1"/>
</dbReference>
<comment type="subcellular location">
    <subcellularLocation>
        <location evidence="2 14">Cytoplasm</location>
    </subcellularLocation>
</comment>
<dbReference type="Gene3D" id="3.30.1490.20">
    <property type="entry name" value="ATP-grasp fold, A domain"/>
    <property type="match status" value="1"/>
</dbReference>
<dbReference type="FunFam" id="3.30.470.20:FF:000008">
    <property type="entry name" value="D-alanine--D-alanine ligase"/>
    <property type="match status" value="1"/>
</dbReference>
<keyword evidence="7 17" id="KW-0547">Nucleotide-binding</keyword>
<dbReference type="GO" id="GO:0005524">
    <property type="term" value="F:ATP binding"/>
    <property type="evidence" value="ECO:0007669"/>
    <property type="project" value="UniProtKB-UniRule"/>
</dbReference>
<dbReference type="Gene3D" id="3.40.50.20">
    <property type="match status" value="1"/>
</dbReference>
<comment type="caution">
    <text evidence="19">The sequence shown here is derived from an EMBL/GenBank/DDBJ whole genome shotgun (WGS) entry which is preliminary data.</text>
</comment>
<feature type="active site" evidence="15">
    <location>
        <position position="17"/>
    </location>
</feature>
<dbReference type="InterPro" id="IPR016185">
    <property type="entry name" value="PreATP-grasp_dom_sf"/>
</dbReference>
<dbReference type="Pfam" id="PF01820">
    <property type="entry name" value="Dala_Dala_lig_N"/>
    <property type="match status" value="1"/>
</dbReference>
<dbReference type="Gene3D" id="3.30.470.20">
    <property type="entry name" value="ATP-grasp fold, B domain"/>
    <property type="match status" value="1"/>
</dbReference>
<evidence type="ECO:0000313" key="20">
    <source>
        <dbReference type="Proteomes" id="UP000234857"/>
    </source>
</evidence>
<dbReference type="Proteomes" id="UP000234857">
    <property type="component" value="Unassembled WGS sequence"/>
</dbReference>
<dbReference type="PIRSF" id="PIRSF039102">
    <property type="entry name" value="Ddl/VanB"/>
    <property type="match status" value="1"/>
</dbReference>
<keyword evidence="11 14" id="KW-0573">Peptidoglycan synthesis</keyword>
<evidence type="ECO:0000256" key="14">
    <source>
        <dbReference type="HAMAP-Rule" id="MF_00047"/>
    </source>
</evidence>
<dbReference type="GO" id="GO:0009252">
    <property type="term" value="P:peptidoglycan biosynthetic process"/>
    <property type="evidence" value="ECO:0007669"/>
    <property type="project" value="UniProtKB-UniRule"/>
</dbReference>
<evidence type="ECO:0000256" key="8">
    <source>
        <dbReference type="ARBA" id="ARBA00022840"/>
    </source>
</evidence>
<dbReference type="InterPro" id="IPR013815">
    <property type="entry name" value="ATP_grasp_subdomain_1"/>
</dbReference>
<feature type="active site" evidence="15">
    <location>
        <position position="143"/>
    </location>
</feature>
<feature type="binding site" evidence="16">
    <location>
        <position position="266"/>
    </location>
    <ligand>
        <name>Mg(2+)</name>
        <dbReference type="ChEBI" id="CHEBI:18420"/>
        <label>2</label>
    </ligand>
</feature>
<keyword evidence="12 16" id="KW-0464">Manganese</keyword>
<dbReference type="InterPro" id="IPR005905">
    <property type="entry name" value="D_ala_D_ala"/>
</dbReference>
<reference evidence="19 20" key="1">
    <citation type="submission" date="2017-11" db="EMBL/GenBank/DDBJ databases">
        <title>Genome-resolved metagenomics identifies genetic mobility, metabolic interactions, and unexpected diversity in perchlorate-reducing communities.</title>
        <authorList>
            <person name="Barnum T.P."/>
            <person name="Figueroa I.A."/>
            <person name="Carlstrom C.I."/>
            <person name="Lucas L.N."/>
            <person name="Engelbrektson A.L."/>
            <person name="Coates J.D."/>
        </authorList>
    </citation>
    <scope>NUCLEOTIDE SEQUENCE [LARGE SCALE GENOMIC DNA]</scope>
    <source>
        <strain evidence="19">BM706</strain>
    </source>
</reference>
<dbReference type="PROSITE" id="PS00843">
    <property type="entry name" value="DALA_DALA_LIGASE_1"/>
    <property type="match status" value="1"/>
</dbReference>
<protein>
    <recommendedName>
        <fullName evidence="14">D-alanine--D-alanine ligase</fullName>
        <ecNumber evidence="14">6.3.2.4</ecNumber>
    </recommendedName>
    <alternativeName>
        <fullName evidence="14">D-Ala-D-Ala ligase</fullName>
    </alternativeName>
    <alternativeName>
        <fullName evidence="14">D-alanylalanine synthetase</fullName>
    </alternativeName>
</protein>
<dbReference type="InterPro" id="IPR011095">
    <property type="entry name" value="Dala_Dala_lig_C"/>
</dbReference>
<evidence type="ECO:0000256" key="11">
    <source>
        <dbReference type="ARBA" id="ARBA00022984"/>
    </source>
</evidence>
<evidence type="ECO:0000259" key="18">
    <source>
        <dbReference type="PROSITE" id="PS50975"/>
    </source>
</evidence>
<evidence type="ECO:0000256" key="5">
    <source>
        <dbReference type="ARBA" id="ARBA00022598"/>
    </source>
</evidence>
<dbReference type="InterPro" id="IPR011761">
    <property type="entry name" value="ATP-grasp"/>
</dbReference>
<evidence type="ECO:0000256" key="13">
    <source>
        <dbReference type="ARBA" id="ARBA00023316"/>
    </source>
</evidence>
<gene>
    <name evidence="14" type="primary">ddl</name>
    <name evidence="19" type="ORF">C0601_11380</name>
</gene>
<dbReference type="EMBL" id="PKTG01000122">
    <property type="protein sequence ID" value="PLX16215.1"/>
    <property type="molecule type" value="Genomic_DNA"/>
</dbReference>
<keyword evidence="4 14" id="KW-0963">Cytoplasm</keyword>
<dbReference type="InterPro" id="IPR000291">
    <property type="entry name" value="D-Ala_lig_Van_CS"/>
</dbReference>
<dbReference type="InterPro" id="IPR011127">
    <property type="entry name" value="Dala_Dala_lig_N"/>
</dbReference>
<keyword evidence="13 14" id="KW-0961">Cell wall biogenesis/degradation</keyword>
<dbReference type="PANTHER" id="PTHR23132:SF23">
    <property type="entry name" value="D-ALANINE--D-ALANINE LIGASE B"/>
    <property type="match status" value="1"/>
</dbReference>
<evidence type="ECO:0000256" key="7">
    <source>
        <dbReference type="ARBA" id="ARBA00022741"/>
    </source>
</evidence>
<dbReference type="SUPFAM" id="SSF56059">
    <property type="entry name" value="Glutathione synthetase ATP-binding domain-like"/>
    <property type="match status" value="1"/>
</dbReference>
<evidence type="ECO:0000256" key="4">
    <source>
        <dbReference type="ARBA" id="ARBA00022490"/>
    </source>
</evidence>
<evidence type="ECO:0000256" key="16">
    <source>
        <dbReference type="PIRSR" id="PIRSR039102-3"/>
    </source>
</evidence>
<comment type="pathway">
    <text evidence="14">Cell wall biogenesis; peptidoglycan biosynthesis.</text>
</comment>
<evidence type="ECO:0000256" key="9">
    <source>
        <dbReference type="ARBA" id="ARBA00022842"/>
    </source>
</evidence>
<dbReference type="GO" id="GO:0071555">
    <property type="term" value="P:cell wall organization"/>
    <property type="evidence" value="ECO:0007669"/>
    <property type="project" value="UniProtKB-KW"/>
</dbReference>
<dbReference type="SUPFAM" id="SSF52440">
    <property type="entry name" value="PreATP-grasp domain"/>
    <property type="match status" value="1"/>
</dbReference>
<dbReference type="EC" id="6.3.2.4" evidence="14"/>